<gene>
    <name evidence="3" type="ORF">CVA01_04280</name>
</gene>
<dbReference type="Pfam" id="PF07728">
    <property type="entry name" value="AAA_5"/>
    <property type="match status" value="1"/>
</dbReference>
<dbReference type="Gene3D" id="3.40.50.300">
    <property type="entry name" value="P-loop containing nucleotide triphosphate hydrolases"/>
    <property type="match status" value="1"/>
</dbReference>
<dbReference type="Proteomes" id="UP000319986">
    <property type="component" value="Unassembled WGS sequence"/>
</dbReference>
<feature type="domain" description="AAA+ ATPase" evidence="2">
    <location>
        <begin position="732"/>
        <end position="888"/>
    </location>
</feature>
<dbReference type="InterPro" id="IPR003593">
    <property type="entry name" value="AAA+_ATPase"/>
</dbReference>
<reference evidence="3 4" key="1">
    <citation type="submission" date="2019-06" db="EMBL/GenBank/DDBJ databases">
        <title>Whole genome shotgun sequence of Corynebacterium variabile NBRC 15286.</title>
        <authorList>
            <person name="Hosoyama A."/>
            <person name="Uohara A."/>
            <person name="Ohji S."/>
            <person name="Ichikawa N."/>
        </authorList>
    </citation>
    <scope>NUCLEOTIDE SEQUENCE [LARGE SCALE GENOMIC DNA]</scope>
    <source>
        <strain evidence="3 4">NBRC 15286</strain>
    </source>
</reference>
<dbReference type="CDD" id="cd00009">
    <property type="entry name" value="AAA"/>
    <property type="match status" value="1"/>
</dbReference>
<accession>A0A4Y4C112</accession>
<evidence type="ECO:0000256" key="1">
    <source>
        <dbReference type="SAM" id="MobiDB-lite"/>
    </source>
</evidence>
<dbReference type="RefSeq" id="WP_141328255.1">
    <property type="nucleotide sequence ID" value="NZ_BJNT01000004.1"/>
</dbReference>
<sequence>MSTVWLLRNDTLDDDLENLGVVTIGWDGTPDLTGVTKDELKAILRKLEPGKAPASYAADAGVLLRFCEEIAIGDIVVAPRQDGKHLRIGTVTGEYEFDENAATHPHRRAVNWNRTGESRYDLPWEMRRGLKNVRTLSLVNHGAEEFRKMATDPRYMPHVGVEPEDTVPAGDSQQWADRKRAWVTGHIQHREVPATFRNPLPSTQPVYAAADAWRQALIDGTSLFSGEPLDYVEAAAALTRDFIDSPDTGKDDFLTKWQRQLENSSDDAVQLAAELFFVYFLPMSTSATSGPVKASRVATVVNWREGVRPVPAECSEALRAGIARPGTAYMTHRDRVIAYLVRVVARFFTLGSADRRTALTDWDAFQKTLAEVDDQGVWAMRLLLEHLLFPGIATDTSSRDDKPEMTTGLGAGTVDVADANDLRFWLEPNLRYGDHRSLSPYRSPYRNAWKEPTERAVRWARWATLAFDDLASGVPDGRDGTADAVHDVLATTPENLPRQLADLLGEDTTLTRCARDNAAGLSNVLHRVDELGVALFIDQLAELSGVLDLSRMPATDRDSFLEEVSTLLPGAGQDLPFRTAATVGALERLTTWDSPSESATPGEHYLAYLDRIDTLRAATEMVSGALPSRGEVADAADQLLAMDDAAMTALGWNEETQKGFLAWRSNRKVDPPTEKDALEEPVEEPADDVVEPVAMLPDESATVSFETLAKRLTIDSDQGKEWLDELLEMLQDKKQMILQGPPGTGKTFIAQALAEHLATPDRVELVQFHPGTAYEDFVQGLRPDPENPQAFHLSDGPLVRLANRAREDDPDMLYVLIIDEINRANLPAVFGELYFLLEYRGQEVTMTYGSRFSLPENVLIIGTMNTADRSITAVDAALRRRFYVVDVRPEQSPLDEILPAWLAVNAPDLGWLTDLLIRANDLIGDPDRAIGPSHFMQRDMTEEKAERAWRFSVLPTLGELFYGQPERLEDLKFGELKAVVTKTETDVDAD</sequence>
<dbReference type="EMBL" id="BJNT01000004">
    <property type="protein sequence ID" value="GEC85114.1"/>
    <property type="molecule type" value="Genomic_DNA"/>
</dbReference>
<dbReference type="GO" id="GO:0016887">
    <property type="term" value="F:ATP hydrolysis activity"/>
    <property type="evidence" value="ECO:0007669"/>
    <property type="project" value="InterPro"/>
</dbReference>
<evidence type="ECO:0000259" key="2">
    <source>
        <dbReference type="SMART" id="SM00382"/>
    </source>
</evidence>
<name>A0A4Y4C112_9CORY</name>
<proteinExistence type="predicted"/>
<dbReference type="GO" id="GO:0005524">
    <property type="term" value="F:ATP binding"/>
    <property type="evidence" value="ECO:0007669"/>
    <property type="project" value="InterPro"/>
</dbReference>
<dbReference type="GeneID" id="82886589"/>
<evidence type="ECO:0000313" key="4">
    <source>
        <dbReference type="Proteomes" id="UP000319986"/>
    </source>
</evidence>
<organism evidence="3 4">
    <name type="scientific">Corynebacterium variabile</name>
    <dbReference type="NCBI Taxonomy" id="1727"/>
    <lineage>
        <taxon>Bacteria</taxon>
        <taxon>Bacillati</taxon>
        <taxon>Actinomycetota</taxon>
        <taxon>Actinomycetes</taxon>
        <taxon>Mycobacteriales</taxon>
        <taxon>Corynebacteriaceae</taxon>
        <taxon>Corynebacterium</taxon>
    </lineage>
</organism>
<dbReference type="InterPro" id="IPR027417">
    <property type="entry name" value="P-loop_NTPase"/>
</dbReference>
<dbReference type="PANTHER" id="PTHR37291:SF1">
    <property type="entry name" value="TYPE IV METHYL-DIRECTED RESTRICTION ENZYME ECOKMCRB SUBUNIT"/>
    <property type="match status" value="1"/>
</dbReference>
<comment type="caution">
    <text evidence="3">The sequence shown here is derived from an EMBL/GenBank/DDBJ whole genome shotgun (WGS) entry which is preliminary data.</text>
</comment>
<dbReference type="SUPFAM" id="SSF52540">
    <property type="entry name" value="P-loop containing nucleoside triphosphate hydrolases"/>
    <property type="match status" value="1"/>
</dbReference>
<evidence type="ECO:0000313" key="3">
    <source>
        <dbReference type="EMBL" id="GEC85114.1"/>
    </source>
</evidence>
<dbReference type="SMART" id="SM00382">
    <property type="entry name" value="AAA"/>
    <property type="match status" value="1"/>
</dbReference>
<protein>
    <recommendedName>
        <fullName evidence="2">AAA+ ATPase domain-containing protein</fullName>
    </recommendedName>
</protein>
<feature type="region of interest" description="Disordered" evidence="1">
    <location>
        <begin position="155"/>
        <end position="174"/>
    </location>
</feature>
<dbReference type="InterPro" id="IPR052934">
    <property type="entry name" value="Methyl-DNA_Rec/Restrict_Enz"/>
</dbReference>
<dbReference type="PANTHER" id="PTHR37291">
    <property type="entry name" value="5-METHYLCYTOSINE-SPECIFIC RESTRICTION ENZYME B"/>
    <property type="match status" value="1"/>
</dbReference>
<dbReference type="AlphaFoldDB" id="A0A4Y4C112"/>
<dbReference type="InterPro" id="IPR011704">
    <property type="entry name" value="ATPase_dyneun-rel_AAA"/>
</dbReference>